<dbReference type="AlphaFoldDB" id="A0A0C2MXM5"/>
<feature type="region of interest" description="Disordered" evidence="1">
    <location>
        <begin position="41"/>
        <end position="71"/>
    </location>
</feature>
<evidence type="ECO:0000313" key="3">
    <source>
        <dbReference type="Proteomes" id="UP000031668"/>
    </source>
</evidence>
<proteinExistence type="predicted"/>
<evidence type="ECO:0000313" key="2">
    <source>
        <dbReference type="EMBL" id="KII72086.1"/>
    </source>
</evidence>
<gene>
    <name evidence="2" type="ORF">RF11_15323</name>
</gene>
<organism evidence="2 3">
    <name type="scientific">Thelohanellus kitauei</name>
    <name type="common">Myxosporean</name>
    <dbReference type="NCBI Taxonomy" id="669202"/>
    <lineage>
        <taxon>Eukaryota</taxon>
        <taxon>Metazoa</taxon>
        <taxon>Cnidaria</taxon>
        <taxon>Myxozoa</taxon>
        <taxon>Myxosporea</taxon>
        <taxon>Bivalvulida</taxon>
        <taxon>Platysporina</taxon>
        <taxon>Myxobolidae</taxon>
        <taxon>Thelohanellus</taxon>
    </lineage>
</organism>
<sequence length="228" mass="26487">MYKRLLFNSRSGARSLLKNVTVITHYEGAKRKHADHLRERNVAPHTRVTPCDESLNPSKENDIKPIKENEPARSDFLRRENTINATVDSSDEVKPTYTISALESFKPRRSERLKENMEARAGNKSVNIIYEQIKLVVYTHNHGRRACTIRSLSQQIKIQYTRERIILIATLLRLPKTSYIILSYEFHVTFCNERCVAFDNRDRPGSRYIILATERSLSILSVSNKHLF</sequence>
<dbReference type="EMBL" id="JWZT01001401">
    <property type="protein sequence ID" value="KII72086.1"/>
    <property type="molecule type" value="Genomic_DNA"/>
</dbReference>
<name>A0A0C2MXM5_THEKT</name>
<protein>
    <submittedName>
        <fullName evidence="2">Uncharacterized protein</fullName>
    </submittedName>
</protein>
<keyword evidence="3" id="KW-1185">Reference proteome</keyword>
<evidence type="ECO:0000256" key="1">
    <source>
        <dbReference type="SAM" id="MobiDB-lite"/>
    </source>
</evidence>
<feature type="compositionally biased region" description="Basic and acidic residues" evidence="1">
    <location>
        <begin position="59"/>
        <end position="71"/>
    </location>
</feature>
<reference evidence="2 3" key="1">
    <citation type="journal article" date="2014" name="Genome Biol. Evol.">
        <title>The genome of the myxosporean Thelohanellus kitauei shows adaptations to nutrient acquisition within its fish host.</title>
        <authorList>
            <person name="Yang Y."/>
            <person name="Xiong J."/>
            <person name="Zhou Z."/>
            <person name="Huo F."/>
            <person name="Miao W."/>
            <person name="Ran C."/>
            <person name="Liu Y."/>
            <person name="Zhang J."/>
            <person name="Feng J."/>
            <person name="Wang M."/>
            <person name="Wang M."/>
            <person name="Wang L."/>
            <person name="Yao B."/>
        </authorList>
    </citation>
    <scope>NUCLEOTIDE SEQUENCE [LARGE SCALE GENOMIC DNA]</scope>
    <source>
        <strain evidence="2">Wuqing</strain>
    </source>
</reference>
<accession>A0A0C2MXM5</accession>
<comment type="caution">
    <text evidence="2">The sequence shown here is derived from an EMBL/GenBank/DDBJ whole genome shotgun (WGS) entry which is preliminary data.</text>
</comment>
<dbReference type="Proteomes" id="UP000031668">
    <property type="component" value="Unassembled WGS sequence"/>
</dbReference>